<dbReference type="OrthoDB" id="4682787at2759"/>
<protein>
    <submittedName>
        <fullName evidence="9">Integral membrane family protein</fullName>
    </submittedName>
</protein>
<organism evidence="9 10">
    <name type="scientific">Hirsutella rhossiliensis</name>
    <dbReference type="NCBI Taxonomy" id="111463"/>
    <lineage>
        <taxon>Eukaryota</taxon>
        <taxon>Fungi</taxon>
        <taxon>Dikarya</taxon>
        <taxon>Ascomycota</taxon>
        <taxon>Pezizomycotina</taxon>
        <taxon>Sordariomycetes</taxon>
        <taxon>Hypocreomycetidae</taxon>
        <taxon>Hypocreales</taxon>
        <taxon>Ophiocordycipitaceae</taxon>
        <taxon>Hirsutella</taxon>
    </lineage>
</organism>
<dbReference type="RefSeq" id="XP_044722505.1">
    <property type="nucleotide sequence ID" value="XM_044861479.1"/>
</dbReference>
<dbReference type="PANTHER" id="PTHR33048:SF96">
    <property type="entry name" value="INTEGRAL MEMBRANE PROTEIN"/>
    <property type="match status" value="1"/>
</dbReference>
<feature type="transmembrane region" description="Helical" evidence="7">
    <location>
        <begin position="217"/>
        <end position="239"/>
    </location>
</feature>
<feature type="transmembrane region" description="Helical" evidence="7">
    <location>
        <begin position="259"/>
        <end position="278"/>
    </location>
</feature>
<evidence type="ECO:0000256" key="2">
    <source>
        <dbReference type="ARBA" id="ARBA00022692"/>
    </source>
</evidence>
<feature type="compositionally biased region" description="Basic and acidic residues" evidence="6">
    <location>
        <begin position="409"/>
        <end position="420"/>
    </location>
</feature>
<feature type="transmembrane region" description="Helical" evidence="7">
    <location>
        <begin position="96"/>
        <end position="116"/>
    </location>
</feature>
<dbReference type="GeneID" id="68352137"/>
<keyword evidence="2 7" id="KW-0812">Transmembrane</keyword>
<gene>
    <name evidence="9" type="ORF">HRG_03008</name>
</gene>
<feature type="region of interest" description="Disordered" evidence="6">
    <location>
        <begin position="293"/>
        <end position="321"/>
    </location>
</feature>
<feature type="transmembrane region" description="Helical" evidence="7">
    <location>
        <begin position="24"/>
        <end position="46"/>
    </location>
</feature>
<comment type="subcellular location">
    <subcellularLocation>
        <location evidence="1">Membrane</location>
        <topology evidence="1">Multi-pass membrane protein</topology>
    </subcellularLocation>
</comment>
<name>A0A9P8N5G1_9HYPO</name>
<dbReference type="Pfam" id="PF20684">
    <property type="entry name" value="Fung_rhodopsin"/>
    <property type="match status" value="1"/>
</dbReference>
<feature type="region of interest" description="Disordered" evidence="6">
    <location>
        <begin position="337"/>
        <end position="433"/>
    </location>
</feature>
<feature type="transmembrane region" description="Helical" evidence="7">
    <location>
        <begin position="182"/>
        <end position="205"/>
    </location>
</feature>
<dbReference type="AlphaFoldDB" id="A0A9P8N5G1"/>
<evidence type="ECO:0000256" key="1">
    <source>
        <dbReference type="ARBA" id="ARBA00004141"/>
    </source>
</evidence>
<dbReference type="PANTHER" id="PTHR33048">
    <property type="entry name" value="PTH11-LIKE INTEGRAL MEMBRANE PROTEIN (AFU_ORTHOLOGUE AFUA_5G11245)"/>
    <property type="match status" value="1"/>
</dbReference>
<evidence type="ECO:0000259" key="8">
    <source>
        <dbReference type="Pfam" id="PF20684"/>
    </source>
</evidence>
<evidence type="ECO:0000256" key="5">
    <source>
        <dbReference type="ARBA" id="ARBA00038359"/>
    </source>
</evidence>
<evidence type="ECO:0000256" key="3">
    <source>
        <dbReference type="ARBA" id="ARBA00022989"/>
    </source>
</evidence>
<dbReference type="Proteomes" id="UP000824596">
    <property type="component" value="Unassembled WGS sequence"/>
</dbReference>
<evidence type="ECO:0000256" key="6">
    <source>
        <dbReference type="SAM" id="MobiDB-lite"/>
    </source>
</evidence>
<dbReference type="InterPro" id="IPR052337">
    <property type="entry name" value="SAT4-like"/>
</dbReference>
<evidence type="ECO:0000256" key="4">
    <source>
        <dbReference type="ARBA" id="ARBA00023136"/>
    </source>
</evidence>
<evidence type="ECO:0000256" key="7">
    <source>
        <dbReference type="SAM" id="Phobius"/>
    </source>
</evidence>
<evidence type="ECO:0000313" key="10">
    <source>
        <dbReference type="Proteomes" id="UP000824596"/>
    </source>
</evidence>
<reference evidence="9" key="1">
    <citation type="submission" date="2021-09" db="EMBL/GenBank/DDBJ databases">
        <title>A high-quality genome of the endoparasitic fungus Hirsutella rhossiliensis with a comparison of Hirsutella genomes reveals transposable elements contributing to genome size variation.</title>
        <authorList>
            <person name="Lin R."/>
            <person name="Jiao Y."/>
            <person name="Sun X."/>
            <person name="Ling J."/>
            <person name="Xie B."/>
            <person name="Cheng X."/>
        </authorList>
    </citation>
    <scope>NUCLEOTIDE SEQUENCE</scope>
    <source>
        <strain evidence="9">HR02</strain>
    </source>
</reference>
<dbReference type="EMBL" id="JAIZPD010000003">
    <property type="protein sequence ID" value="KAH0964992.1"/>
    <property type="molecule type" value="Genomic_DNA"/>
</dbReference>
<accession>A0A9P8N5G1</accession>
<sequence>MGDMAAMAGWVTQDVDLNQDGVSALIITCAVLLPLTWIAVGLRTYTRAVLTRSFQIDDWFMLIAQVIFTATCAMIIEGTRRGLGKHNAAVTDPDDLVAALMWQAIATAVYVLNMVFIKLSIGVFLLRLAVWTAYKWILWISLVVFTLWGLGIFIWNIFQCTPVAKQWDFRIERGFCASPDAIIASAYALSVLTVLSDWLYALLPVPMVWNVKMTKQAKWTVVAILGLGIFASIATLIRLKFLNKLQDTGDLLYSAVDAMIWTIVEPGVAIFASSLATVRPLLRVFRIRGFTSGGRSSAGRTQNSEMSTARGYSNDNKMSTRHGTTFATAGVSDMSLDNIDDESDFRQPDVEADNTNVALESKGRPQRKRPKDMLGGDSISEILAMEDSIPSSIKDDEEANQSVDEASDSEAHDFGPHDLEAQTQNGLGVPSRR</sequence>
<dbReference type="GO" id="GO:0016020">
    <property type="term" value="C:membrane"/>
    <property type="evidence" value="ECO:0007669"/>
    <property type="project" value="UniProtKB-SubCell"/>
</dbReference>
<dbReference type="InterPro" id="IPR049326">
    <property type="entry name" value="Rhodopsin_dom_fungi"/>
</dbReference>
<proteinExistence type="inferred from homology"/>
<feature type="transmembrane region" description="Helical" evidence="7">
    <location>
        <begin position="58"/>
        <end position="76"/>
    </location>
</feature>
<comment type="caution">
    <text evidence="9">The sequence shown here is derived from an EMBL/GenBank/DDBJ whole genome shotgun (WGS) entry which is preliminary data.</text>
</comment>
<evidence type="ECO:0000313" key="9">
    <source>
        <dbReference type="EMBL" id="KAH0964992.1"/>
    </source>
</evidence>
<feature type="domain" description="Rhodopsin" evidence="8">
    <location>
        <begin position="42"/>
        <end position="283"/>
    </location>
</feature>
<keyword evidence="3 7" id="KW-1133">Transmembrane helix</keyword>
<keyword evidence="10" id="KW-1185">Reference proteome</keyword>
<comment type="similarity">
    <text evidence="5">Belongs to the SAT4 family.</text>
</comment>
<keyword evidence="4 7" id="KW-0472">Membrane</keyword>
<feature type="transmembrane region" description="Helical" evidence="7">
    <location>
        <begin position="136"/>
        <end position="158"/>
    </location>
</feature>